<dbReference type="EMBL" id="JAPZBR010000008">
    <property type="protein sequence ID" value="KAJ5342701.1"/>
    <property type="molecule type" value="Genomic_DNA"/>
</dbReference>
<dbReference type="Gene3D" id="1.10.287.110">
    <property type="entry name" value="DnaJ domain"/>
    <property type="match status" value="1"/>
</dbReference>
<dbReference type="InterPro" id="IPR036869">
    <property type="entry name" value="J_dom_sf"/>
</dbReference>
<dbReference type="Pfam" id="PF00226">
    <property type="entry name" value="DnaJ"/>
    <property type="match status" value="1"/>
</dbReference>
<dbReference type="SUPFAM" id="SSF46565">
    <property type="entry name" value="Chaperone J-domain"/>
    <property type="match status" value="1"/>
</dbReference>
<dbReference type="PROSITE" id="PS50076">
    <property type="entry name" value="DNAJ_2"/>
    <property type="match status" value="1"/>
</dbReference>
<evidence type="ECO:0000256" key="1">
    <source>
        <dbReference type="SAM" id="MobiDB-lite"/>
    </source>
</evidence>
<dbReference type="PANTHER" id="PTHR24074">
    <property type="entry name" value="CO-CHAPERONE PROTEIN DJLA"/>
    <property type="match status" value="1"/>
</dbReference>
<protein>
    <submittedName>
        <fullName evidence="3">Heat shock protein DnaJ N-terminal</fullName>
    </submittedName>
</protein>
<feature type="compositionally biased region" description="Polar residues" evidence="1">
    <location>
        <begin position="338"/>
        <end position="353"/>
    </location>
</feature>
<feature type="region of interest" description="Disordered" evidence="1">
    <location>
        <begin position="279"/>
        <end position="326"/>
    </location>
</feature>
<dbReference type="SMART" id="SM00271">
    <property type="entry name" value="DnaJ"/>
    <property type="match status" value="1"/>
</dbReference>
<reference evidence="3" key="2">
    <citation type="journal article" date="2023" name="IMA Fungus">
        <title>Comparative genomic study of the Penicillium genus elucidates a diverse pangenome and 15 lateral gene transfer events.</title>
        <authorList>
            <person name="Petersen C."/>
            <person name="Sorensen T."/>
            <person name="Nielsen M.R."/>
            <person name="Sondergaard T.E."/>
            <person name="Sorensen J.L."/>
            <person name="Fitzpatrick D.A."/>
            <person name="Frisvad J.C."/>
            <person name="Nielsen K.L."/>
        </authorList>
    </citation>
    <scope>NUCLEOTIDE SEQUENCE</scope>
    <source>
        <strain evidence="3">IBT 35675</strain>
    </source>
</reference>
<keyword evidence="3" id="KW-0346">Stress response</keyword>
<dbReference type="PRINTS" id="PR00625">
    <property type="entry name" value="JDOMAIN"/>
</dbReference>
<organism evidence="3 4">
    <name type="scientific">Penicillium brevicompactum</name>
    <dbReference type="NCBI Taxonomy" id="5074"/>
    <lineage>
        <taxon>Eukaryota</taxon>
        <taxon>Fungi</taxon>
        <taxon>Dikarya</taxon>
        <taxon>Ascomycota</taxon>
        <taxon>Pezizomycotina</taxon>
        <taxon>Eurotiomycetes</taxon>
        <taxon>Eurotiomycetidae</taxon>
        <taxon>Eurotiales</taxon>
        <taxon>Aspergillaceae</taxon>
        <taxon>Penicillium</taxon>
    </lineage>
</organism>
<feature type="region of interest" description="Disordered" evidence="1">
    <location>
        <begin position="82"/>
        <end position="129"/>
    </location>
</feature>
<comment type="caution">
    <text evidence="3">The sequence shown here is derived from an EMBL/GenBank/DDBJ whole genome shotgun (WGS) entry which is preliminary data.</text>
</comment>
<name>A0A9W9QR73_PENBR</name>
<feature type="region of interest" description="Disordered" evidence="1">
    <location>
        <begin position="338"/>
        <end position="362"/>
    </location>
</feature>
<reference evidence="3" key="1">
    <citation type="submission" date="2022-12" db="EMBL/GenBank/DDBJ databases">
        <authorList>
            <person name="Petersen C."/>
        </authorList>
    </citation>
    <scope>NUCLEOTIDE SEQUENCE</scope>
    <source>
        <strain evidence="3">IBT 35675</strain>
    </source>
</reference>
<proteinExistence type="predicted"/>
<accession>A0A9W9QR73</accession>
<evidence type="ECO:0000259" key="2">
    <source>
        <dbReference type="PROSITE" id="PS50076"/>
    </source>
</evidence>
<feature type="compositionally biased region" description="Low complexity" evidence="1">
    <location>
        <begin position="300"/>
        <end position="326"/>
    </location>
</feature>
<evidence type="ECO:0000313" key="4">
    <source>
        <dbReference type="Proteomes" id="UP001148299"/>
    </source>
</evidence>
<dbReference type="InterPro" id="IPR001623">
    <property type="entry name" value="DnaJ_domain"/>
</dbReference>
<dbReference type="CDD" id="cd06257">
    <property type="entry name" value="DnaJ"/>
    <property type="match status" value="1"/>
</dbReference>
<evidence type="ECO:0000313" key="3">
    <source>
        <dbReference type="EMBL" id="KAJ5342701.1"/>
    </source>
</evidence>
<sequence>MPPTNVTVDSYTILGIARDADIKEINAAYKRLALKFHPDKAGTGDATNARFQKVQYAVELLRDPSRRAQLDRILDIKGKRRWAGHAPGDWPAPATDADAGRSSKRGCRGTNSGQHFKKDSHGVFDQLPKRNRYHRSNDFGFSSGSSRYMYSFGNSVHMDPDSEESKASKARFRAENAQWQREWDGIDLEVERARAEARKQAMRHRVVRDMEEQLEKERAEAKKHTPHVAPFDQAIYNAVNGLRSPPGVWGRTQGPTYYSGYNLMDWNNLSTINNIMYQEPKSTKPTGTEKDPIQLEDPFEAPSSPAPSVSDVLTQSSPISSSSARSFCASNRPASIIASESPTRPCSVNSGSGDHSPLGEQLDPSSPAAQLINTYLASYESSLRPLIPHFKQKLADPLGRYTVNDLATELQGVVLESYSAWLEDIRVSMSFGTHATARKSPEACSHLGGWYKEYGQAQCVTCQFWSPLFILICRGCGLKGCIRCKFNGDAFVLKKH</sequence>
<dbReference type="Proteomes" id="UP001148299">
    <property type="component" value="Unassembled WGS sequence"/>
</dbReference>
<feature type="domain" description="J" evidence="2">
    <location>
        <begin position="9"/>
        <end position="74"/>
    </location>
</feature>
<keyword evidence="4" id="KW-1185">Reference proteome</keyword>
<dbReference type="AlphaFoldDB" id="A0A9W9QR73"/>
<dbReference type="InterPro" id="IPR050817">
    <property type="entry name" value="DjlA_DnaK_co-chaperone"/>
</dbReference>
<gene>
    <name evidence="3" type="ORF">N7541_011825</name>
</gene>